<dbReference type="InterPro" id="IPR036250">
    <property type="entry name" value="AcylCo_DH-like_C"/>
</dbReference>
<feature type="region of interest" description="Disordered" evidence="6">
    <location>
        <begin position="1"/>
        <end position="20"/>
    </location>
</feature>
<evidence type="ECO:0000256" key="2">
    <source>
        <dbReference type="ARBA" id="ARBA00009347"/>
    </source>
</evidence>
<dbReference type="Gene3D" id="2.40.110.10">
    <property type="entry name" value="Butyryl-CoA Dehydrogenase, subunit A, domain 2"/>
    <property type="match status" value="1"/>
</dbReference>
<dbReference type="RefSeq" id="WP_207353103.1">
    <property type="nucleotide sequence ID" value="NZ_JAFMPY010000045.1"/>
</dbReference>
<dbReference type="InterPro" id="IPR009075">
    <property type="entry name" value="AcylCo_DH/oxidase_C"/>
</dbReference>
<proteinExistence type="inferred from homology"/>
<evidence type="ECO:0000259" key="7">
    <source>
        <dbReference type="Pfam" id="PF00441"/>
    </source>
</evidence>
<dbReference type="SUPFAM" id="SSF56645">
    <property type="entry name" value="Acyl-CoA dehydrogenase NM domain-like"/>
    <property type="match status" value="1"/>
</dbReference>
<dbReference type="Gene3D" id="1.10.540.10">
    <property type="entry name" value="Acyl-CoA dehydrogenase/oxidase, N-terminal domain"/>
    <property type="match status" value="1"/>
</dbReference>
<dbReference type="EMBL" id="JAFMPY010000045">
    <property type="protein sequence ID" value="MBO0906472.1"/>
    <property type="molecule type" value="Genomic_DNA"/>
</dbReference>
<keyword evidence="3" id="KW-0285">Flavoprotein</keyword>
<dbReference type="Pfam" id="PF00441">
    <property type="entry name" value="Acyl-CoA_dh_1"/>
    <property type="match status" value="1"/>
</dbReference>
<keyword evidence="4" id="KW-0274">FAD</keyword>
<dbReference type="InterPro" id="IPR050741">
    <property type="entry name" value="Acyl-CoA_dehydrogenase"/>
</dbReference>
<keyword evidence="5" id="KW-0560">Oxidoreductase</keyword>
<dbReference type="Gene3D" id="1.20.140.10">
    <property type="entry name" value="Butyryl-CoA Dehydrogenase, subunit A, domain 3"/>
    <property type="match status" value="1"/>
</dbReference>
<evidence type="ECO:0000313" key="9">
    <source>
        <dbReference type="Proteomes" id="UP000664288"/>
    </source>
</evidence>
<evidence type="ECO:0000256" key="1">
    <source>
        <dbReference type="ARBA" id="ARBA00001974"/>
    </source>
</evidence>
<dbReference type="PANTHER" id="PTHR48083:SF37">
    <property type="entry name" value="DEHYDROGENASE, PUTATIVE-RELATED"/>
    <property type="match status" value="1"/>
</dbReference>
<sequence>MRRDPPSPSPSPTAKKAEGGLAHLSREIARLAADEPEREAFPSRAFDALRRLGLTARPPIGAGSGGELLRLLAAVGRGDLGVGRIFEGHVNALDLVARFGSGAIREAVAEEAGRGALFGVWNTDDVDAPLRVSGDRLAGRKSFASGVDGLSFAIVTAPVTTGRQMFLVRLAGVAVDRSWWKPLGMKSSGSHVVDFAGVPAEHIEALGRPDDYLKEPWFTGGAVRFAAVQAGGVEAVFDAALAHLRRTGRAGNPHQAHRIGRMGLAVETVRLWRNAAGSALDEALAAGGEGVAAEKLVATANGFRSLVEDCAMRVLDEAERAVGAAGFNAPHPLERLVADLRTYLRQPNPDGALAGFAEWLVAGDRDAPGEAN</sequence>
<accession>A0ABS3JBE5</accession>
<dbReference type="Proteomes" id="UP000664288">
    <property type="component" value="Unassembled WGS sequence"/>
</dbReference>
<feature type="domain" description="Acyl-CoA dehydrogenase/oxidase C-terminal" evidence="7">
    <location>
        <begin position="220"/>
        <end position="343"/>
    </location>
</feature>
<evidence type="ECO:0000256" key="6">
    <source>
        <dbReference type="SAM" id="MobiDB-lite"/>
    </source>
</evidence>
<dbReference type="InterPro" id="IPR046373">
    <property type="entry name" value="Acyl-CoA_Oxase/DH_mid-dom_sf"/>
</dbReference>
<comment type="similarity">
    <text evidence="2">Belongs to the acyl-CoA dehydrogenase family.</text>
</comment>
<gene>
    <name evidence="8" type="ORF">J1C47_22710</name>
</gene>
<dbReference type="InterPro" id="IPR037069">
    <property type="entry name" value="AcylCoA_DH/ox_N_sf"/>
</dbReference>
<protein>
    <submittedName>
        <fullName evidence="8">Acyl-CoA dehydrogenase</fullName>
    </submittedName>
</protein>
<evidence type="ECO:0000256" key="3">
    <source>
        <dbReference type="ARBA" id="ARBA00022630"/>
    </source>
</evidence>
<organism evidence="8 9">
    <name type="scientific">Jiella sonneratiae</name>
    <dbReference type="NCBI Taxonomy" id="2816856"/>
    <lineage>
        <taxon>Bacteria</taxon>
        <taxon>Pseudomonadati</taxon>
        <taxon>Pseudomonadota</taxon>
        <taxon>Alphaproteobacteria</taxon>
        <taxon>Hyphomicrobiales</taxon>
        <taxon>Aurantimonadaceae</taxon>
        <taxon>Jiella</taxon>
    </lineage>
</organism>
<comment type="cofactor">
    <cofactor evidence="1">
        <name>FAD</name>
        <dbReference type="ChEBI" id="CHEBI:57692"/>
    </cofactor>
</comment>
<comment type="caution">
    <text evidence="8">The sequence shown here is derived from an EMBL/GenBank/DDBJ whole genome shotgun (WGS) entry which is preliminary data.</text>
</comment>
<reference evidence="8 9" key="1">
    <citation type="submission" date="2021-03" db="EMBL/GenBank/DDBJ databases">
        <title>Whole genome sequence of Jiella sp. MQZ13P-4.</title>
        <authorList>
            <person name="Tuo L."/>
        </authorList>
    </citation>
    <scope>NUCLEOTIDE SEQUENCE [LARGE SCALE GENOMIC DNA]</scope>
    <source>
        <strain evidence="8 9">MQZ13P-4</strain>
    </source>
</reference>
<evidence type="ECO:0000313" key="8">
    <source>
        <dbReference type="EMBL" id="MBO0906472.1"/>
    </source>
</evidence>
<dbReference type="InterPro" id="IPR009100">
    <property type="entry name" value="AcylCoA_DH/oxidase_NM_dom_sf"/>
</dbReference>
<name>A0ABS3JBE5_9HYPH</name>
<feature type="compositionally biased region" description="Pro residues" evidence="6">
    <location>
        <begin position="1"/>
        <end position="11"/>
    </location>
</feature>
<evidence type="ECO:0000256" key="4">
    <source>
        <dbReference type="ARBA" id="ARBA00022827"/>
    </source>
</evidence>
<keyword evidence="9" id="KW-1185">Reference proteome</keyword>
<dbReference type="PANTHER" id="PTHR48083">
    <property type="entry name" value="MEDIUM-CHAIN SPECIFIC ACYL-COA DEHYDROGENASE, MITOCHONDRIAL-RELATED"/>
    <property type="match status" value="1"/>
</dbReference>
<dbReference type="SUPFAM" id="SSF47203">
    <property type="entry name" value="Acyl-CoA dehydrogenase C-terminal domain-like"/>
    <property type="match status" value="1"/>
</dbReference>
<evidence type="ECO:0000256" key="5">
    <source>
        <dbReference type="ARBA" id="ARBA00023002"/>
    </source>
</evidence>